<reference evidence="2 3" key="1">
    <citation type="submission" date="2018-11" db="EMBL/GenBank/DDBJ databases">
        <authorList>
            <consortium name="Pathogen Informatics"/>
        </authorList>
    </citation>
    <scope>NUCLEOTIDE SEQUENCE [LARGE SCALE GENOMIC DNA]</scope>
</reference>
<evidence type="ECO:0000259" key="1">
    <source>
        <dbReference type="PROSITE" id="PS01186"/>
    </source>
</evidence>
<dbReference type="PROSITE" id="PS01186">
    <property type="entry name" value="EGF_2"/>
    <property type="match status" value="1"/>
</dbReference>
<dbReference type="SUPFAM" id="SSF57196">
    <property type="entry name" value="EGF/Laminin"/>
    <property type="match status" value="1"/>
</dbReference>
<dbReference type="InterPro" id="IPR000742">
    <property type="entry name" value="EGF"/>
</dbReference>
<accession>A0A3P7P526</accession>
<dbReference type="Gene3D" id="2.10.25.10">
    <property type="entry name" value="Laminin"/>
    <property type="match status" value="1"/>
</dbReference>
<keyword evidence="3" id="KW-1185">Reference proteome</keyword>
<evidence type="ECO:0000313" key="3">
    <source>
        <dbReference type="Proteomes" id="UP000271889"/>
    </source>
</evidence>
<proteinExistence type="predicted"/>
<dbReference type="Proteomes" id="UP000271889">
    <property type="component" value="Unassembled WGS sequence"/>
</dbReference>
<dbReference type="EMBL" id="UYRV01132483">
    <property type="protein sequence ID" value="VDN37721.1"/>
    <property type="molecule type" value="Genomic_DNA"/>
</dbReference>
<dbReference type="OrthoDB" id="5851890at2759"/>
<feature type="domain" description="EGF-like" evidence="1">
    <location>
        <begin position="28"/>
        <end position="41"/>
    </location>
</feature>
<evidence type="ECO:0000313" key="2">
    <source>
        <dbReference type="EMBL" id="VDN37721.1"/>
    </source>
</evidence>
<organism evidence="2 3">
    <name type="scientific">Cylicostephanus goldi</name>
    <name type="common">Nematode worm</name>
    <dbReference type="NCBI Taxonomy" id="71465"/>
    <lineage>
        <taxon>Eukaryota</taxon>
        <taxon>Metazoa</taxon>
        <taxon>Ecdysozoa</taxon>
        <taxon>Nematoda</taxon>
        <taxon>Chromadorea</taxon>
        <taxon>Rhabditida</taxon>
        <taxon>Rhabditina</taxon>
        <taxon>Rhabditomorpha</taxon>
        <taxon>Strongyloidea</taxon>
        <taxon>Strongylidae</taxon>
        <taxon>Cylicostephanus</taxon>
    </lineage>
</organism>
<feature type="non-terminal residue" evidence="2">
    <location>
        <position position="146"/>
    </location>
</feature>
<name>A0A3P7P526_CYLGO</name>
<dbReference type="AlphaFoldDB" id="A0A3P7P526"/>
<gene>
    <name evidence="2" type="ORF">CGOC_LOCUS13549</name>
</gene>
<sequence>MDRTAVPKCGLKSCKHLCVRSAKDAYECLCPQGYYMDSWQCKVSSETLLIAGDKLLPTANGSTSVFLFHPAVAYKPWRKLAVDYKNELFELWVTHMNGSYTDRLLNSDDTLTAVTVDQTTGNVLVAAEVGRRIGEIILVDPKRIKD</sequence>
<protein>
    <recommendedName>
        <fullName evidence="1">EGF-like domain-containing protein</fullName>
    </recommendedName>
</protein>